<feature type="transmembrane region" description="Helical" evidence="1">
    <location>
        <begin position="21"/>
        <end position="45"/>
    </location>
</feature>
<dbReference type="Pfam" id="PF06197">
    <property type="entry name" value="DUF998"/>
    <property type="match status" value="1"/>
</dbReference>
<feature type="transmembrane region" description="Helical" evidence="1">
    <location>
        <begin position="214"/>
        <end position="230"/>
    </location>
</feature>
<keyword evidence="1" id="KW-0472">Membrane</keyword>
<sequence length="254" mass="26182">MTRTTSSPPAVPRSGHARQRAAAGALLVAGPAIFLVAEFVSAAAWTDPAYSYTYDFISNLGVQGPSTLFGQFMASPLYWLMNAGFFTFGLVVLTGVALLRGLAGRRRWAALVPAALLACGGVLLALFPGSGEALSDGTGEFHSMGAFAGFIGGNVLAIVLGRSRERLGLPIATGRALVTVGIVGLVSMVCYLALIVRSVDGATIGVMGLIERGATHPFLIATLCAGASIARRRVHRLSAPPDGARRVVVASPSS</sequence>
<protein>
    <recommendedName>
        <fullName evidence="4">DUF998 domain-containing protein</fullName>
    </recommendedName>
</protein>
<evidence type="ECO:0008006" key="4">
    <source>
        <dbReference type="Google" id="ProtNLM"/>
    </source>
</evidence>
<accession>A0A919TZ18</accession>
<organism evidence="2 3">
    <name type="scientific">Cellulomonas chitinilytica</name>
    <dbReference type="NCBI Taxonomy" id="398759"/>
    <lineage>
        <taxon>Bacteria</taxon>
        <taxon>Bacillati</taxon>
        <taxon>Actinomycetota</taxon>
        <taxon>Actinomycetes</taxon>
        <taxon>Micrococcales</taxon>
        <taxon>Cellulomonadaceae</taxon>
        <taxon>Cellulomonas</taxon>
    </lineage>
</organism>
<gene>
    <name evidence="2" type="ORF">Cch01nite_19390</name>
</gene>
<comment type="caution">
    <text evidence="2">The sequence shown here is derived from an EMBL/GenBank/DDBJ whole genome shotgun (WGS) entry which is preliminary data.</text>
</comment>
<feature type="transmembrane region" description="Helical" evidence="1">
    <location>
        <begin position="141"/>
        <end position="160"/>
    </location>
</feature>
<evidence type="ECO:0000313" key="3">
    <source>
        <dbReference type="Proteomes" id="UP000632740"/>
    </source>
</evidence>
<proteinExistence type="predicted"/>
<feature type="transmembrane region" description="Helical" evidence="1">
    <location>
        <begin position="172"/>
        <end position="194"/>
    </location>
</feature>
<feature type="transmembrane region" description="Helical" evidence="1">
    <location>
        <begin position="108"/>
        <end position="129"/>
    </location>
</feature>
<evidence type="ECO:0000256" key="1">
    <source>
        <dbReference type="SAM" id="Phobius"/>
    </source>
</evidence>
<dbReference type="RefSeq" id="WP_239070220.1">
    <property type="nucleotide sequence ID" value="NZ_BONK01000006.1"/>
</dbReference>
<feature type="transmembrane region" description="Helical" evidence="1">
    <location>
        <begin position="77"/>
        <end position="99"/>
    </location>
</feature>
<name>A0A919TZ18_9CELL</name>
<dbReference type="EMBL" id="BONK01000006">
    <property type="protein sequence ID" value="GIG21215.1"/>
    <property type="molecule type" value="Genomic_DNA"/>
</dbReference>
<keyword evidence="3" id="KW-1185">Reference proteome</keyword>
<keyword evidence="1" id="KW-0812">Transmembrane</keyword>
<dbReference type="InterPro" id="IPR009339">
    <property type="entry name" value="DUF998"/>
</dbReference>
<keyword evidence="1" id="KW-1133">Transmembrane helix</keyword>
<dbReference type="AlphaFoldDB" id="A0A919TZ18"/>
<evidence type="ECO:0000313" key="2">
    <source>
        <dbReference type="EMBL" id="GIG21215.1"/>
    </source>
</evidence>
<reference evidence="2" key="1">
    <citation type="submission" date="2021-01" db="EMBL/GenBank/DDBJ databases">
        <title>Whole genome shotgun sequence of Cellulomonas chitinilytica NBRC 110799.</title>
        <authorList>
            <person name="Komaki H."/>
            <person name="Tamura T."/>
        </authorList>
    </citation>
    <scope>NUCLEOTIDE SEQUENCE</scope>
    <source>
        <strain evidence="2">NBRC 110799</strain>
    </source>
</reference>
<dbReference type="Proteomes" id="UP000632740">
    <property type="component" value="Unassembled WGS sequence"/>
</dbReference>